<gene>
    <name evidence="4" type="ORF">DLAC_05490</name>
</gene>
<dbReference type="AlphaFoldDB" id="A0A151ZG57"/>
<organism evidence="4 5">
    <name type="scientific">Tieghemostelium lacteum</name>
    <name type="common">Slime mold</name>
    <name type="synonym">Dictyostelium lacteum</name>
    <dbReference type="NCBI Taxonomy" id="361077"/>
    <lineage>
        <taxon>Eukaryota</taxon>
        <taxon>Amoebozoa</taxon>
        <taxon>Evosea</taxon>
        <taxon>Eumycetozoa</taxon>
        <taxon>Dictyostelia</taxon>
        <taxon>Dictyosteliales</taxon>
        <taxon>Raperosteliaceae</taxon>
        <taxon>Tieghemostelium</taxon>
    </lineage>
</organism>
<keyword evidence="3" id="KW-0687">Ribonucleoprotein</keyword>
<evidence type="ECO:0000313" key="5">
    <source>
        <dbReference type="Proteomes" id="UP000076078"/>
    </source>
</evidence>
<keyword evidence="2 4" id="KW-0689">Ribosomal protein</keyword>
<dbReference type="InterPro" id="IPR036899">
    <property type="entry name" value="Ribosomal_uL13_sf"/>
</dbReference>
<dbReference type="GO" id="GO:0017148">
    <property type="term" value="P:negative regulation of translation"/>
    <property type="evidence" value="ECO:0007669"/>
    <property type="project" value="TreeGrafter"/>
</dbReference>
<comment type="similarity">
    <text evidence="1">Belongs to the universal ribosomal protein uL13 family.</text>
</comment>
<evidence type="ECO:0000256" key="1">
    <source>
        <dbReference type="ARBA" id="ARBA00006227"/>
    </source>
</evidence>
<evidence type="ECO:0000256" key="3">
    <source>
        <dbReference type="ARBA" id="ARBA00023274"/>
    </source>
</evidence>
<dbReference type="GO" id="GO:0003729">
    <property type="term" value="F:mRNA binding"/>
    <property type="evidence" value="ECO:0007669"/>
    <property type="project" value="TreeGrafter"/>
</dbReference>
<dbReference type="PANTHER" id="PTHR11545:SF2">
    <property type="entry name" value="LARGE RIBOSOMAL SUBUNIT PROTEIN UL13M"/>
    <property type="match status" value="1"/>
</dbReference>
<comment type="caution">
    <text evidence="4">The sequence shown here is derived from an EMBL/GenBank/DDBJ whole genome shotgun (WGS) entry which is preliminary data.</text>
</comment>
<dbReference type="OMA" id="EFTGKKW"/>
<keyword evidence="5" id="KW-1185">Reference proteome</keyword>
<dbReference type="HAMAP" id="MF_01366">
    <property type="entry name" value="Ribosomal_uL13"/>
    <property type="match status" value="1"/>
</dbReference>
<dbReference type="GO" id="GO:0005762">
    <property type="term" value="C:mitochondrial large ribosomal subunit"/>
    <property type="evidence" value="ECO:0007669"/>
    <property type="project" value="TreeGrafter"/>
</dbReference>
<dbReference type="InterPro" id="IPR005823">
    <property type="entry name" value="Ribosomal_uL13_bac-type"/>
</dbReference>
<dbReference type="Gene3D" id="3.90.1180.10">
    <property type="entry name" value="Ribosomal protein L13"/>
    <property type="match status" value="1"/>
</dbReference>
<dbReference type="OrthoDB" id="274622at2759"/>
<dbReference type="InterPro" id="IPR005822">
    <property type="entry name" value="Ribosomal_uL13"/>
</dbReference>
<dbReference type="FunCoup" id="A0A151ZG57">
    <property type="interactions" value="306"/>
</dbReference>
<dbReference type="STRING" id="361077.A0A151ZG57"/>
<dbReference type="Proteomes" id="UP000076078">
    <property type="component" value="Unassembled WGS sequence"/>
</dbReference>
<dbReference type="CDD" id="cd00392">
    <property type="entry name" value="Ribosomal_L13"/>
    <property type="match status" value="1"/>
</dbReference>
<sequence>MSRAIFKNPLTTSPLWHVIDATGHHVGRLATKIACLLRGKHKPIYDKSATLQCGDYVVVLNAQKIEFTGKKWDQKLYRKHSGYPGGLKEIKAKDMREKNPEHIIRHAVMGMLPKNDSKIYLGQRLKVYEHLQNPHSGQIAKTPSSSLTVNMGPYIPEQLNPTDEQLKEYFAGYKLKIDDTDEAFSMVETKIKSHKEKLKKERRLLRLKRVNELKPLNIKTD</sequence>
<dbReference type="NCBIfam" id="TIGR01066">
    <property type="entry name" value="rplM_bact"/>
    <property type="match status" value="1"/>
</dbReference>
<dbReference type="EMBL" id="LODT01000028">
    <property type="protein sequence ID" value="KYQ92899.1"/>
    <property type="molecule type" value="Genomic_DNA"/>
</dbReference>
<dbReference type="GO" id="GO:0006412">
    <property type="term" value="P:translation"/>
    <property type="evidence" value="ECO:0007669"/>
    <property type="project" value="InterPro"/>
</dbReference>
<protein>
    <submittedName>
        <fullName evidence="4">50S ribosomal protein L13</fullName>
    </submittedName>
</protein>
<proteinExistence type="inferred from homology"/>
<dbReference type="SUPFAM" id="SSF52161">
    <property type="entry name" value="Ribosomal protein L13"/>
    <property type="match status" value="1"/>
</dbReference>
<accession>A0A151ZG57</accession>
<dbReference type="PANTHER" id="PTHR11545">
    <property type="entry name" value="RIBOSOMAL PROTEIN L13"/>
    <property type="match status" value="1"/>
</dbReference>
<dbReference type="InParanoid" id="A0A151ZG57"/>
<evidence type="ECO:0000256" key="2">
    <source>
        <dbReference type="ARBA" id="ARBA00022980"/>
    </source>
</evidence>
<reference evidence="4 5" key="1">
    <citation type="submission" date="2015-12" db="EMBL/GenBank/DDBJ databases">
        <title>Dictyostelia acquired genes for synthesis and detection of signals that induce cell-type specialization by lateral gene transfer from prokaryotes.</title>
        <authorList>
            <person name="Gloeckner G."/>
            <person name="Schaap P."/>
        </authorList>
    </citation>
    <scope>NUCLEOTIDE SEQUENCE [LARGE SCALE GENOMIC DNA]</scope>
    <source>
        <strain evidence="4 5">TK</strain>
    </source>
</reference>
<name>A0A151ZG57_TIELA</name>
<dbReference type="Pfam" id="PF00572">
    <property type="entry name" value="Ribosomal_L13"/>
    <property type="match status" value="1"/>
</dbReference>
<evidence type="ECO:0000313" key="4">
    <source>
        <dbReference type="EMBL" id="KYQ92899.1"/>
    </source>
</evidence>
<dbReference type="GO" id="GO:0003735">
    <property type="term" value="F:structural constituent of ribosome"/>
    <property type="evidence" value="ECO:0007669"/>
    <property type="project" value="InterPro"/>
</dbReference>